<dbReference type="PROSITE" id="PS50132">
    <property type="entry name" value="RGS"/>
    <property type="match status" value="1"/>
</dbReference>
<protein>
    <submittedName>
        <fullName evidence="4">Regulator of G-protein signaling 13</fullName>
    </submittedName>
</protein>
<accession>A0A2R5GD25</accession>
<evidence type="ECO:0000313" key="5">
    <source>
        <dbReference type="Proteomes" id="UP000241890"/>
    </source>
</evidence>
<feature type="region of interest" description="Disordered" evidence="1">
    <location>
        <begin position="1"/>
        <end position="42"/>
    </location>
</feature>
<proteinExistence type="predicted"/>
<dbReference type="InterPro" id="IPR044926">
    <property type="entry name" value="RGS_subdomain_2"/>
</dbReference>
<gene>
    <name evidence="4" type="ORF">FCC1311_038412</name>
</gene>
<dbReference type="Gene3D" id="1.10.167.10">
    <property type="entry name" value="Regulator of G-protein Signalling 4, domain 2"/>
    <property type="match status" value="1"/>
</dbReference>
<dbReference type="EMBL" id="BEYU01000033">
    <property type="protein sequence ID" value="GBG27618.1"/>
    <property type="molecule type" value="Genomic_DNA"/>
</dbReference>
<comment type="caution">
    <text evidence="4">The sequence shown here is derived from an EMBL/GenBank/DDBJ whole genome shotgun (WGS) entry which is preliminary data.</text>
</comment>
<dbReference type="SUPFAM" id="SSF48097">
    <property type="entry name" value="Regulator of G-protein signaling, RGS"/>
    <property type="match status" value="1"/>
</dbReference>
<reference evidence="4 5" key="1">
    <citation type="submission" date="2017-12" db="EMBL/GenBank/DDBJ databases">
        <title>Sequencing, de novo assembly and annotation of complete genome of a new Thraustochytrid species, strain FCC1311.</title>
        <authorList>
            <person name="Sedici K."/>
            <person name="Godart F."/>
            <person name="Aiese Cigliano R."/>
            <person name="Sanseverino W."/>
            <person name="Barakat M."/>
            <person name="Ortet P."/>
            <person name="Marechal E."/>
            <person name="Cagnac O."/>
            <person name="Amato A."/>
        </authorList>
    </citation>
    <scope>NUCLEOTIDE SEQUENCE [LARGE SCALE GENOMIC DNA]</scope>
</reference>
<organism evidence="4 5">
    <name type="scientific">Hondaea fermentalgiana</name>
    <dbReference type="NCBI Taxonomy" id="2315210"/>
    <lineage>
        <taxon>Eukaryota</taxon>
        <taxon>Sar</taxon>
        <taxon>Stramenopiles</taxon>
        <taxon>Bigyra</taxon>
        <taxon>Labyrinthulomycetes</taxon>
        <taxon>Thraustochytrida</taxon>
        <taxon>Thraustochytriidae</taxon>
        <taxon>Hondaea</taxon>
    </lineage>
</organism>
<evidence type="ECO:0000256" key="1">
    <source>
        <dbReference type="SAM" id="MobiDB-lite"/>
    </source>
</evidence>
<feature type="transmembrane region" description="Helical" evidence="2">
    <location>
        <begin position="163"/>
        <end position="182"/>
    </location>
</feature>
<dbReference type="Proteomes" id="UP000241890">
    <property type="component" value="Unassembled WGS sequence"/>
</dbReference>
<feature type="compositionally biased region" description="Basic and acidic residues" evidence="1">
    <location>
        <begin position="507"/>
        <end position="519"/>
    </location>
</feature>
<feature type="region of interest" description="Disordered" evidence="1">
    <location>
        <begin position="507"/>
        <end position="534"/>
    </location>
</feature>
<dbReference type="PRINTS" id="PR01301">
    <property type="entry name" value="RGSPROTEIN"/>
</dbReference>
<dbReference type="OrthoDB" id="199677at2759"/>
<keyword evidence="2" id="KW-0472">Membrane</keyword>
<evidence type="ECO:0000313" key="4">
    <source>
        <dbReference type="EMBL" id="GBG27618.1"/>
    </source>
</evidence>
<feature type="transmembrane region" description="Helical" evidence="2">
    <location>
        <begin position="137"/>
        <end position="157"/>
    </location>
</feature>
<keyword evidence="2" id="KW-1133">Transmembrane helix</keyword>
<dbReference type="PANTHER" id="PTHR43336:SF3">
    <property type="entry name" value="GUANYLATE CYCLASE DOMAIN-CONTAINING PROTEIN"/>
    <property type="match status" value="1"/>
</dbReference>
<feature type="domain" description="RGS" evidence="3">
    <location>
        <begin position="561"/>
        <end position="676"/>
    </location>
</feature>
<dbReference type="Pfam" id="PF00615">
    <property type="entry name" value="RGS"/>
    <property type="match status" value="1"/>
</dbReference>
<dbReference type="InParanoid" id="A0A2R5GD25"/>
<evidence type="ECO:0000256" key="2">
    <source>
        <dbReference type="SAM" id="Phobius"/>
    </source>
</evidence>
<keyword evidence="5" id="KW-1185">Reference proteome</keyword>
<evidence type="ECO:0000259" key="3">
    <source>
        <dbReference type="PROSITE" id="PS50132"/>
    </source>
</evidence>
<feature type="transmembrane region" description="Helical" evidence="2">
    <location>
        <begin position="189"/>
        <end position="207"/>
    </location>
</feature>
<keyword evidence="2" id="KW-0812">Transmembrane</keyword>
<feature type="region of interest" description="Disordered" evidence="1">
    <location>
        <begin position="718"/>
        <end position="774"/>
    </location>
</feature>
<dbReference type="SMART" id="SM00315">
    <property type="entry name" value="RGS"/>
    <property type="match status" value="1"/>
</dbReference>
<dbReference type="CDD" id="cd07440">
    <property type="entry name" value="RGS"/>
    <property type="match status" value="1"/>
</dbReference>
<dbReference type="PANTHER" id="PTHR43336">
    <property type="entry name" value="OXYGEN SENSOR HISTIDINE KINASE RESPONSE REGULATOR DEVS/DOSS"/>
    <property type="match status" value="1"/>
</dbReference>
<dbReference type="InterPro" id="IPR016137">
    <property type="entry name" value="RGS"/>
</dbReference>
<dbReference type="AlphaFoldDB" id="A0A2R5GD25"/>
<dbReference type="InterPro" id="IPR036305">
    <property type="entry name" value="RGS_sf"/>
</dbReference>
<sequence length="774" mass="86469">MATPPGGTVSPAQDDDLPSIGDATSSGKRKKKTPQEIEEEVRATVAEVRRSSIFSSMKSIGSPLTNSERRGSNGGAQKIKRAILAPFAAKGDASLGKNAYATAAGLKSKSGKDDAGGKRSARQFSVVGFLDSKWIQFLIFLATLSALFAPDLFIIYGSIETDYVLDDLMFVTLLLFTIELALNSMYREGYILSFFFFLDVVALISLIPDISFIWDKIIGNDSAIASTDEQDNLAILRAGRLVRTGTRTSRALRLLRIVRFARLMRIFRLIRILRSHLTRRYLSSKGDAHTQAPNKLGLRLADLLGKRVILGTILLLLVLPYLEVSRVDSSAEYGLELLELSFEAGNEPLPVYNSLESAYIEQQKEYLVELIVKNETRFVNVDLSESARDDYLVYAITDANSVAVLDETLFEQAQAKLNIILTCVLTSLMALSSFFFNRDVHQNVVRPIRKTTMVVRKLARTLYLLSKEDDEKQDAADDESMLESHFIDTVMDQLITFFKVDAKEDEHPSGKAESADAKVHPSSSTQNRLLHQDSALDVREDPELRRAMGTIDDEQIDSLKSFENLFEDKQSLTFFKVFLTSEFAVESLLFVEQVDAYKARWGVINNMHESMVRRYIDEHGQFQVNINDSQRRRILKFDGLAYRLDLYDEARQEIYKQLERDNFPRFLKSSHAQNLRNFKKAAIARKKLEEDAALVGDEGPSVDPYKIVRIVKTFTSRLRRPGPKTSEPTSPKTAGAVDGALAEGGEEMNVGVVDGALTTRSEPAAKSGPSDSAP</sequence>
<name>A0A2R5GD25_9STRA</name>